<evidence type="ECO:0000313" key="3">
    <source>
        <dbReference type="Proteomes" id="UP001199424"/>
    </source>
</evidence>
<protein>
    <submittedName>
        <fullName evidence="2">ThiF family adenylyltransferase</fullName>
    </submittedName>
</protein>
<dbReference type="InterPro" id="IPR035985">
    <property type="entry name" value="Ubiquitin-activating_enz"/>
</dbReference>
<dbReference type="PANTHER" id="PTHR43267:SF1">
    <property type="entry name" value="TRNA THREONYLCARBAMOYLADENOSINE DEHYDRATASE"/>
    <property type="match status" value="1"/>
</dbReference>
<dbReference type="InterPro" id="IPR000594">
    <property type="entry name" value="ThiF_NAD_FAD-bd"/>
</dbReference>
<name>A0AAE3AKC9_9FIRM</name>
<keyword evidence="2" id="KW-0548">Nucleotidyltransferase</keyword>
<dbReference type="EMBL" id="JAJEQC010000006">
    <property type="protein sequence ID" value="MCC2136856.1"/>
    <property type="molecule type" value="Genomic_DNA"/>
</dbReference>
<dbReference type="InterPro" id="IPR045886">
    <property type="entry name" value="ThiF/MoeB/HesA"/>
</dbReference>
<dbReference type="PANTHER" id="PTHR43267">
    <property type="entry name" value="TRNA THREONYLCARBAMOYLADENOSINE DEHYDRATASE"/>
    <property type="match status" value="1"/>
</dbReference>
<proteinExistence type="predicted"/>
<dbReference type="GO" id="GO:0061504">
    <property type="term" value="P:cyclic threonylcarbamoyladenosine biosynthetic process"/>
    <property type="evidence" value="ECO:0007669"/>
    <property type="project" value="TreeGrafter"/>
</dbReference>
<dbReference type="Gene3D" id="3.40.50.720">
    <property type="entry name" value="NAD(P)-binding Rossmann-like Domain"/>
    <property type="match status" value="1"/>
</dbReference>
<dbReference type="GO" id="GO:0061503">
    <property type="term" value="F:tRNA threonylcarbamoyladenosine dehydratase"/>
    <property type="evidence" value="ECO:0007669"/>
    <property type="project" value="TreeGrafter"/>
</dbReference>
<reference evidence="2" key="1">
    <citation type="submission" date="2021-10" db="EMBL/GenBank/DDBJ databases">
        <title>Anaerobic single-cell dispensing facilitates the cultivation of human gut bacteria.</title>
        <authorList>
            <person name="Afrizal A."/>
        </authorList>
    </citation>
    <scope>NUCLEOTIDE SEQUENCE</scope>
    <source>
        <strain evidence="2">CLA-AA-H250</strain>
    </source>
</reference>
<dbReference type="AlphaFoldDB" id="A0AAE3AKC9"/>
<dbReference type="Pfam" id="PF00899">
    <property type="entry name" value="ThiF"/>
    <property type="match status" value="1"/>
</dbReference>
<comment type="caution">
    <text evidence="2">The sequence shown here is derived from an EMBL/GenBank/DDBJ whole genome shotgun (WGS) entry which is preliminary data.</text>
</comment>
<evidence type="ECO:0000259" key="1">
    <source>
        <dbReference type="Pfam" id="PF00899"/>
    </source>
</evidence>
<accession>A0AAE3AKC9</accession>
<dbReference type="GO" id="GO:0008641">
    <property type="term" value="F:ubiquitin-like modifier activating enzyme activity"/>
    <property type="evidence" value="ECO:0007669"/>
    <property type="project" value="InterPro"/>
</dbReference>
<dbReference type="GO" id="GO:0016779">
    <property type="term" value="F:nucleotidyltransferase activity"/>
    <property type="evidence" value="ECO:0007669"/>
    <property type="project" value="UniProtKB-KW"/>
</dbReference>
<dbReference type="Proteomes" id="UP001199424">
    <property type="component" value="Unassembled WGS sequence"/>
</dbReference>
<evidence type="ECO:0000313" key="2">
    <source>
        <dbReference type="EMBL" id="MCC2136856.1"/>
    </source>
</evidence>
<keyword evidence="3" id="KW-1185">Reference proteome</keyword>
<gene>
    <name evidence="2" type="ORF">LKD31_07480</name>
</gene>
<feature type="domain" description="THIF-type NAD/FAD binding fold" evidence="1">
    <location>
        <begin position="210"/>
        <end position="352"/>
    </location>
</feature>
<organism evidence="2 3">
    <name type="scientific">Hominenteromicrobium mulieris</name>
    <dbReference type="NCBI Taxonomy" id="2885357"/>
    <lineage>
        <taxon>Bacteria</taxon>
        <taxon>Bacillati</taxon>
        <taxon>Bacillota</taxon>
        <taxon>Clostridia</taxon>
        <taxon>Eubacteriales</taxon>
        <taxon>Oscillospiraceae</taxon>
        <taxon>Hominenteromicrobium</taxon>
    </lineage>
</organism>
<keyword evidence="2" id="KW-0808">Transferase</keyword>
<dbReference type="SUPFAM" id="SSF69572">
    <property type="entry name" value="Activating enzymes of the ubiquitin-like proteins"/>
    <property type="match status" value="1"/>
</dbReference>
<dbReference type="RefSeq" id="WP_308449216.1">
    <property type="nucleotide sequence ID" value="NZ_JAJEQC010000006.1"/>
</dbReference>
<sequence>MEKIIITRRELIRQIPADLSEHDRTVSLLNALSERLPENTEKEDVDLQSGDFDEAFRLLNAFDPRTYGTVQLGESLREEQTDTAKEHVGVLGLSDTALPGNDYVGEVTGAGSADTGYYYLLATDETYADTFKNPDHTTRGLIVSGTAYTALLRENVVLTGYDYFGTYKDGGWLFNRCDEAKSTLTVDSFTLIHDLFSRNTGLFESAEMLKKFAVIIGCGSVGARAALELARAGVGRFLLIDDDILKPHNICRHTHGMRDLGRFKADLLREDILNIDPAAEVTAFRDKLENVPLSLFENLGKNGIVFATADDRNANALANALSNTLGVPFIAVGCWARAHAGEVFYHIPNRGMKTYGETFSALLKDAPARDTHGDYFGEADARERLHFEPGTSTDIGFVTLVGVKFALDLLNLESEAYTPRVLNDYTPYTLICNTNRPEIGGENAKIFPYPLYISRSIRPAGEA</sequence>